<protein>
    <submittedName>
        <fullName evidence="2">PHP domain-containing protein</fullName>
    </submittedName>
</protein>
<dbReference type="RefSeq" id="WP_345593187.1">
    <property type="nucleotide sequence ID" value="NZ_BAABJG010000044.1"/>
</dbReference>
<dbReference type="CDD" id="cd07438">
    <property type="entry name" value="PHP_HisPPase_AMP"/>
    <property type="match status" value="1"/>
</dbReference>
<dbReference type="EMBL" id="JBHTLU010000056">
    <property type="protein sequence ID" value="MFD1225083.1"/>
    <property type="molecule type" value="Genomic_DNA"/>
</dbReference>
<sequence length="285" mass="31191">MLYADLHTHTLASDGTQSASENVRLACEAGMGAVAVTDHDTVAGIEEALEAGSRLGIIVVPGVEISTMSKGQDIHVLGYFINHRDPLLLERLGEIRQVRDRRNEMMIARLNELGMEITMDDVKASLIQSKKQDETIGRPHIADALVRKGYAASMTEAFDRYLGKDGAAYVNPPRIGPAAAIQWILESGGVPVLAHPGLYDQDELIGELAAQGLAGLEVYHSDHTPEQEAHYKQLAEQYHLIMTAGSDFHGERNGVVFHAPIGSRQISVEVIEQLRQARRNANERS</sequence>
<dbReference type="InterPro" id="IPR016195">
    <property type="entry name" value="Pol/histidinol_Pase-like"/>
</dbReference>
<keyword evidence="3" id="KW-1185">Reference proteome</keyword>
<dbReference type="Gene3D" id="3.20.20.140">
    <property type="entry name" value="Metal-dependent hydrolases"/>
    <property type="match status" value="1"/>
</dbReference>
<dbReference type="SMART" id="SM00481">
    <property type="entry name" value="POLIIIAc"/>
    <property type="match status" value="1"/>
</dbReference>
<evidence type="ECO:0000313" key="3">
    <source>
        <dbReference type="Proteomes" id="UP001597180"/>
    </source>
</evidence>
<dbReference type="InterPro" id="IPR004013">
    <property type="entry name" value="PHP_dom"/>
</dbReference>
<proteinExistence type="predicted"/>
<reference evidence="3" key="1">
    <citation type="journal article" date="2019" name="Int. J. Syst. Evol. Microbiol.">
        <title>The Global Catalogue of Microorganisms (GCM) 10K type strain sequencing project: providing services to taxonomists for standard genome sequencing and annotation.</title>
        <authorList>
            <consortium name="The Broad Institute Genomics Platform"/>
            <consortium name="The Broad Institute Genome Sequencing Center for Infectious Disease"/>
            <person name="Wu L."/>
            <person name="Ma J."/>
        </authorList>
    </citation>
    <scope>NUCLEOTIDE SEQUENCE [LARGE SCALE GENOMIC DNA]</scope>
    <source>
        <strain evidence="3">CCUG 53270</strain>
    </source>
</reference>
<accession>A0ABW3UVW4</accession>
<comment type="caution">
    <text evidence="2">The sequence shown here is derived from an EMBL/GenBank/DDBJ whole genome shotgun (WGS) entry which is preliminary data.</text>
</comment>
<dbReference type="SUPFAM" id="SSF89550">
    <property type="entry name" value="PHP domain-like"/>
    <property type="match status" value="1"/>
</dbReference>
<feature type="domain" description="Polymerase/histidinol phosphatase N-terminal" evidence="1">
    <location>
        <begin position="4"/>
        <end position="69"/>
    </location>
</feature>
<dbReference type="Proteomes" id="UP001597180">
    <property type="component" value="Unassembled WGS sequence"/>
</dbReference>
<name>A0ABW3UVW4_9BACL</name>
<dbReference type="Gene3D" id="1.10.150.650">
    <property type="match status" value="1"/>
</dbReference>
<gene>
    <name evidence="2" type="ORF">ACFQ4B_33895</name>
</gene>
<dbReference type="PANTHER" id="PTHR42924:SF3">
    <property type="entry name" value="POLYMERASE_HISTIDINOL PHOSPHATASE N-TERMINAL DOMAIN-CONTAINING PROTEIN"/>
    <property type="match status" value="1"/>
</dbReference>
<dbReference type="Pfam" id="PF02811">
    <property type="entry name" value="PHP"/>
    <property type="match status" value="1"/>
</dbReference>
<dbReference type="PANTHER" id="PTHR42924">
    <property type="entry name" value="EXONUCLEASE"/>
    <property type="match status" value="1"/>
</dbReference>
<dbReference type="InterPro" id="IPR003141">
    <property type="entry name" value="Pol/His_phosphatase_N"/>
</dbReference>
<organism evidence="2 3">
    <name type="scientific">Paenibacillus vulneris</name>
    <dbReference type="NCBI Taxonomy" id="1133364"/>
    <lineage>
        <taxon>Bacteria</taxon>
        <taxon>Bacillati</taxon>
        <taxon>Bacillota</taxon>
        <taxon>Bacilli</taxon>
        <taxon>Bacillales</taxon>
        <taxon>Paenibacillaceae</taxon>
        <taxon>Paenibacillus</taxon>
    </lineage>
</organism>
<dbReference type="InterPro" id="IPR052018">
    <property type="entry name" value="PHP_domain"/>
</dbReference>
<evidence type="ECO:0000313" key="2">
    <source>
        <dbReference type="EMBL" id="MFD1225083.1"/>
    </source>
</evidence>
<evidence type="ECO:0000259" key="1">
    <source>
        <dbReference type="SMART" id="SM00481"/>
    </source>
</evidence>